<evidence type="ECO:0000256" key="1">
    <source>
        <dbReference type="ARBA" id="ARBA00005805"/>
    </source>
</evidence>
<dbReference type="Proteomes" id="UP000079169">
    <property type="component" value="Unplaced"/>
</dbReference>
<feature type="coiled-coil region" evidence="5">
    <location>
        <begin position="506"/>
        <end position="561"/>
    </location>
</feature>
<accession>A0A3Q0IUL4</accession>
<reference evidence="7" key="1">
    <citation type="submission" date="2025-08" db="UniProtKB">
        <authorList>
            <consortium name="RefSeq"/>
        </authorList>
    </citation>
    <scope>IDENTIFICATION</scope>
</reference>
<dbReference type="InterPro" id="IPR033290">
    <property type="entry name" value="CCDC39"/>
</dbReference>
<keyword evidence="3 5" id="KW-0175">Coiled coil</keyword>
<organism evidence="6 7">
    <name type="scientific">Diaphorina citri</name>
    <name type="common">Asian citrus psyllid</name>
    <dbReference type="NCBI Taxonomy" id="121845"/>
    <lineage>
        <taxon>Eukaryota</taxon>
        <taxon>Metazoa</taxon>
        <taxon>Ecdysozoa</taxon>
        <taxon>Arthropoda</taxon>
        <taxon>Hexapoda</taxon>
        <taxon>Insecta</taxon>
        <taxon>Pterygota</taxon>
        <taxon>Neoptera</taxon>
        <taxon>Paraneoptera</taxon>
        <taxon>Hemiptera</taxon>
        <taxon>Sternorrhyncha</taxon>
        <taxon>Psylloidea</taxon>
        <taxon>Psyllidae</taxon>
        <taxon>Diaphorininae</taxon>
        <taxon>Diaphorina</taxon>
    </lineage>
</organism>
<feature type="coiled-coil region" evidence="5">
    <location>
        <begin position="165"/>
        <end position="395"/>
    </location>
</feature>
<comment type="function">
    <text evidence="4">Required for assembly of dynein regulatory complex (DRC) and inner dynein arm (IDA) complexes, which are responsible for ciliary beat regulation, thereby playing a central role in motility in cilia and flagella. Probably acts together with CCDC40 to form a molecular ruler that determines the 96 nanometer (nm) repeat length and arrangements of components in cilia and flagella. Not required for outer dynein arm complexes assembly.</text>
</comment>
<dbReference type="GO" id="GO:0005576">
    <property type="term" value="C:extracellular region"/>
    <property type="evidence" value="ECO:0007669"/>
    <property type="project" value="GOC"/>
</dbReference>
<dbReference type="PaxDb" id="121845-A0A3Q0IUL4"/>
<dbReference type="Pfam" id="PF24161">
    <property type="entry name" value="CCDC39"/>
    <property type="match status" value="1"/>
</dbReference>
<dbReference type="GO" id="GO:0036159">
    <property type="term" value="P:inner dynein arm assembly"/>
    <property type="evidence" value="ECO:0007669"/>
    <property type="project" value="InterPro"/>
</dbReference>
<keyword evidence="6" id="KW-1185">Reference proteome</keyword>
<gene>
    <name evidence="7" type="primary">LOC103509959</name>
</gene>
<dbReference type="RefSeq" id="XP_026679934.1">
    <property type="nucleotide sequence ID" value="XM_026824133.1"/>
</dbReference>
<feature type="coiled-coil region" evidence="5">
    <location>
        <begin position="60"/>
        <end position="87"/>
    </location>
</feature>
<dbReference type="GO" id="GO:0005930">
    <property type="term" value="C:axoneme"/>
    <property type="evidence" value="ECO:0007669"/>
    <property type="project" value="InterPro"/>
</dbReference>
<evidence type="ECO:0000256" key="2">
    <source>
        <dbReference type="ARBA" id="ARBA00016725"/>
    </source>
</evidence>
<sequence length="613" mass="72062">MGNTIRDLIQKKAELLTKTNDQDLKRKHVKKAIKSAIDSMNQNNLRKHVKKAIKSAIDSMNQNNELINTLQNQLNSENEMCLSQKNEKDHFESLVKQMKKKTSYLEDRCQMLAFEENKYKSKIEKQKSLIDWAESVLQETNSELDQEDNVLDLMEKYQMQDRDQFKEDELKRQKLLKDLKQAENILQNEVQELKAKDVEYEQIVKMCRNLNKERNSLIDQWEYSMKILKLRDADICVVEKQIESLEKEVGEESLKLEEEKKNHEEELRTNQERAQTRQYYFNQCNGLRASLQQVEKQLFDLKHEKRYLRTHLLELENDKQVHKCHIRNLQAQIKDKSNRLSALQQKREGLKHKLDNIDSEVKTTDETVKQLNSLLKNERNTQSNLIKEIEKLSRHLSAKALETASLRSQYEINTREIVANEAKLCQLLREENKTLELLSKQGDLLHKHSCQLESIQKQILGIQGLHSDEFMKAKTRELNVLIDKKKEIEKCWDTARRESKKMDVEIAKTMLQIKKDRNTLAELKDNLTVTKVAVDGKQKLLAQLEDKNQELAVQESLLQLRLQQSKNQMLKHTNQVYSLEKARIEMESSIQAGMSTIAADSYKSHVCYGRYLK</sequence>
<evidence type="ECO:0000256" key="3">
    <source>
        <dbReference type="ARBA" id="ARBA00023054"/>
    </source>
</evidence>
<dbReference type="GO" id="GO:0060285">
    <property type="term" value="P:cilium-dependent cell motility"/>
    <property type="evidence" value="ECO:0007669"/>
    <property type="project" value="TreeGrafter"/>
</dbReference>
<dbReference type="AlphaFoldDB" id="A0A3Q0IUL4"/>
<evidence type="ECO:0000313" key="7">
    <source>
        <dbReference type="RefSeq" id="XP_026679934.1"/>
    </source>
</evidence>
<dbReference type="PANTHER" id="PTHR18962:SF0">
    <property type="entry name" value="COILED-COIL DOMAIN-CONTAINING PROTEIN 39"/>
    <property type="match status" value="1"/>
</dbReference>
<evidence type="ECO:0000256" key="5">
    <source>
        <dbReference type="SAM" id="Coils"/>
    </source>
</evidence>
<dbReference type="STRING" id="121845.A0A3Q0IUL4"/>
<name>A0A3Q0IUL4_DIACI</name>
<dbReference type="PANTHER" id="PTHR18962">
    <property type="entry name" value="COILED-COIL DOMAIN-CONTAINING PROTEIN 39"/>
    <property type="match status" value="1"/>
</dbReference>
<comment type="similarity">
    <text evidence="1">Belongs to the CCDC39 family.</text>
</comment>
<proteinExistence type="inferred from homology"/>
<dbReference type="GeneID" id="103509959"/>
<evidence type="ECO:0000313" key="6">
    <source>
        <dbReference type="Proteomes" id="UP000079169"/>
    </source>
</evidence>
<dbReference type="GO" id="GO:0060287">
    <property type="term" value="P:epithelial cilium movement involved in determination of left/right asymmetry"/>
    <property type="evidence" value="ECO:0007669"/>
    <property type="project" value="TreeGrafter"/>
</dbReference>
<protein>
    <recommendedName>
        <fullName evidence="2">Coiled-coil domain-containing protein 39</fullName>
    </recommendedName>
</protein>
<dbReference type="KEGG" id="dci:103509959"/>
<evidence type="ECO:0000256" key="4">
    <source>
        <dbReference type="ARBA" id="ARBA00045182"/>
    </source>
</evidence>